<dbReference type="EMBL" id="LRGB01001348">
    <property type="protein sequence ID" value="KZS12900.1"/>
    <property type="molecule type" value="Genomic_DNA"/>
</dbReference>
<proteinExistence type="predicted"/>
<name>A0A164W2U1_9CRUS</name>
<dbReference type="Proteomes" id="UP000076858">
    <property type="component" value="Unassembled WGS sequence"/>
</dbReference>
<comment type="caution">
    <text evidence="1">The sequence shown here is derived from an EMBL/GenBank/DDBJ whole genome shotgun (WGS) entry which is preliminary data.</text>
</comment>
<gene>
    <name evidence="1" type="ORF">APZ42_022174</name>
</gene>
<sequence>MMMMMMIKKREIHPASGGLVTLFSAFETYIHTHTHHTHTQICVYSMYVIPHPILRSSSFLHRSEQHVGVVEGSFVIITCVSQQPRICR</sequence>
<evidence type="ECO:0000313" key="2">
    <source>
        <dbReference type="Proteomes" id="UP000076858"/>
    </source>
</evidence>
<evidence type="ECO:0000313" key="1">
    <source>
        <dbReference type="EMBL" id="KZS12900.1"/>
    </source>
</evidence>
<protein>
    <submittedName>
        <fullName evidence="1">Uncharacterized protein</fullName>
    </submittedName>
</protein>
<dbReference type="AlphaFoldDB" id="A0A164W2U1"/>
<organism evidence="1 2">
    <name type="scientific">Daphnia magna</name>
    <dbReference type="NCBI Taxonomy" id="35525"/>
    <lineage>
        <taxon>Eukaryota</taxon>
        <taxon>Metazoa</taxon>
        <taxon>Ecdysozoa</taxon>
        <taxon>Arthropoda</taxon>
        <taxon>Crustacea</taxon>
        <taxon>Branchiopoda</taxon>
        <taxon>Diplostraca</taxon>
        <taxon>Cladocera</taxon>
        <taxon>Anomopoda</taxon>
        <taxon>Daphniidae</taxon>
        <taxon>Daphnia</taxon>
    </lineage>
</organism>
<keyword evidence="2" id="KW-1185">Reference proteome</keyword>
<reference evidence="1 2" key="1">
    <citation type="submission" date="2016-03" db="EMBL/GenBank/DDBJ databases">
        <title>EvidentialGene: Evidence-directed Construction of Genes on Genomes.</title>
        <authorList>
            <person name="Gilbert D.G."/>
            <person name="Choi J.-H."/>
            <person name="Mockaitis K."/>
            <person name="Colbourne J."/>
            <person name="Pfrender M."/>
        </authorList>
    </citation>
    <scope>NUCLEOTIDE SEQUENCE [LARGE SCALE GENOMIC DNA]</scope>
    <source>
        <strain evidence="1 2">Xinb3</strain>
        <tissue evidence="1">Complete organism</tissue>
    </source>
</reference>
<accession>A0A164W2U1</accession>